<dbReference type="InterPro" id="IPR029390">
    <property type="entry name" value="AP3B_C"/>
</dbReference>
<keyword evidence="9" id="KW-0968">Cytoplasmic vesicle</keyword>
<dbReference type="SUPFAM" id="SSF48371">
    <property type="entry name" value="ARM repeat"/>
    <property type="match status" value="1"/>
</dbReference>
<dbReference type="InterPro" id="IPR011989">
    <property type="entry name" value="ARM-like"/>
</dbReference>
<evidence type="ECO:0000256" key="5">
    <source>
        <dbReference type="ARBA" id="ARBA00022553"/>
    </source>
</evidence>
<dbReference type="SMART" id="SM01355">
    <property type="entry name" value="AP3B1_C"/>
    <property type="match status" value="1"/>
</dbReference>
<dbReference type="GO" id="GO:0005794">
    <property type="term" value="C:Golgi apparatus"/>
    <property type="evidence" value="ECO:0007669"/>
    <property type="project" value="UniProtKB-SubCell"/>
</dbReference>
<dbReference type="InterPro" id="IPR056314">
    <property type="entry name" value="AP3B1/2_C"/>
</dbReference>
<feature type="region of interest" description="Disordered" evidence="12">
    <location>
        <begin position="641"/>
        <end position="670"/>
    </location>
</feature>
<evidence type="ECO:0000313" key="14">
    <source>
        <dbReference type="EMBL" id="KAG6531477.1"/>
    </source>
</evidence>
<feature type="compositionally biased region" description="Low complexity" evidence="12">
    <location>
        <begin position="724"/>
        <end position="749"/>
    </location>
</feature>
<comment type="subcellular location">
    <subcellularLocation>
        <location evidence="1">Cytoplasmic vesicle</location>
        <location evidence="1">Clathrin-coated vesicle membrane</location>
        <topology evidence="1">Peripheral membrane protein</topology>
        <orientation evidence="1">Cytoplasmic side</orientation>
    </subcellularLocation>
    <subcellularLocation>
        <location evidence="2">Golgi apparatus</location>
    </subcellularLocation>
</comment>
<dbReference type="GO" id="GO:0016192">
    <property type="term" value="P:vesicle-mediated transport"/>
    <property type="evidence" value="ECO:0007669"/>
    <property type="project" value="InterPro"/>
</dbReference>
<evidence type="ECO:0000256" key="10">
    <source>
        <dbReference type="ARBA" id="ARBA00023570"/>
    </source>
</evidence>
<evidence type="ECO:0000256" key="1">
    <source>
        <dbReference type="ARBA" id="ARBA00004145"/>
    </source>
</evidence>
<evidence type="ECO:0000256" key="4">
    <source>
        <dbReference type="ARBA" id="ARBA00022448"/>
    </source>
</evidence>
<evidence type="ECO:0000256" key="2">
    <source>
        <dbReference type="ARBA" id="ARBA00004555"/>
    </source>
</evidence>
<dbReference type="Pfam" id="PF14796">
    <property type="entry name" value="AP3B1_C"/>
    <property type="match status" value="1"/>
</dbReference>
<comment type="function">
    <text evidence="10">Subunit of non-clathrin- and clathrin-associated adaptor protein complex 3 (AP-3) that plays a role in protein sorting in the late-Golgi/trans-Golgi network (TGN) and/or endosomes. The AP complexes mediate both the recruitment of clathrin to membranes and the recognition of sorting signals within the cytosolic tails of transmembrane cargo molecules. AP-3 appears to be involved in the sorting of a subset of transmembrane proteins targeted to lysosomes and lysosome-related organelles. In concert with the BLOC-1 complex, AP-3 is required to target cargos into vesicles assembled at cell bodies for delivery into neurites and nerve terminals.</text>
</comment>
<evidence type="ECO:0000256" key="3">
    <source>
        <dbReference type="ARBA" id="ARBA00006613"/>
    </source>
</evidence>
<dbReference type="InterPro" id="IPR026739">
    <property type="entry name" value="AP_beta"/>
</dbReference>
<organism evidence="14 15">
    <name type="scientific">Zingiber officinale</name>
    <name type="common">Ginger</name>
    <name type="synonym">Amomum zingiber</name>
    <dbReference type="NCBI Taxonomy" id="94328"/>
    <lineage>
        <taxon>Eukaryota</taxon>
        <taxon>Viridiplantae</taxon>
        <taxon>Streptophyta</taxon>
        <taxon>Embryophyta</taxon>
        <taxon>Tracheophyta</taxon>
        <taxon>Spermatophyta</taxon>
        <taxon>Magnoliopsida</taxon>
        <taxon>Liliopsida</taxon>
        <taxon>Zingiberales</taxon>
        <taxon>Zingiberaceae</taxon>
        <taxon>Zingiber</taxon>
    </lineage>
</organism>
<dbReference type="InterPro" id="IPR016024">
    <property type="entry name" value="ARM-type_fold"/>
</dbReference>
<dbReference type="Pfam" id="PF24080">
    <property type="entry name" value="AP3B1_C_2"/>
    <property type="match status" value="1"/>
</dbReference>
<protein>
    <recommendedName>
        <fullName evidence="11">AP-3 complex subunit beta</fullName>
    </recommendedName>
</protein>
<reference evidence="14 15" key="1">
    <citation type="submission" date="2020-08" db="EMBL/GenBank/DDBJ databases">
        <title>Plant Genome Project.</title>
        <authorList>
            <person name="Zhang R.-G."/>
        </authorList>
    </citation>
    <scope>NUCLEOTIDE SEQUENCE [LARGE SCALE GENOMIC DNA]</scope>
    <source>
        <tissue evidence="14">Rhizome</tissue>
    </source>
</reference>
<dbReference type="InterPro" id="IPR026740">
    <property type="entry name" value="AP3_beta"/>
</dbReference>
<evidence type="ECO:0000256" key="8">
    <source>
        <dbReference type="ARBA" id="ARBA00023136"/>
    </source>
</evidence>
<keyword evidence="6 11" id="KW-0653">Protein transport</keyword>
<comment type="similarity">
    <text evidence="3 11">Belongs to the adaptor complexes large subunit family.</text>
</comment>
<dbReference type="Gene3D" id="1.25.10.10">
    <property type="entry name" value="Leucine-rich Repeat Variant"/>
    <property type="match status" value="1"/>
</dbReference>
<keyword evidence="7" id="KW-0333">Golgi apparatus</keyword>
<feature type="region of interest" description="Disordered" evidence="12">
    <location>
        <begin position="720"/>
        <end position="760"/>
    </location>
</feature>
<keyword evidence="15" id="KW-1185">Reference proteome</keyword>
<dbReference type="EMBL" id="JACMSC010000002">
    <property type="protein sequence ID" value="KAG6531477.1"/>
    <property type="molecule type" value="Genomic_DNA"/>
</dbReference>
<sequence length="1135" mass="124956">MFHQFSATAESLSKASSLVLRIGTDAHLYDDPDDVSIGPLLESRFDSEKVDALKRLLALLAQGSDVSQFFPQVVKNVASQSLELKKLVYLYLLHYAEKRQNEALLSINCFQKDLSDTNPLVRAWALRTMAGIRLHAVAPLVLRAITKCARDPSAYVRKCAAYALPKLYDLHHDEDNSSFEELVDILLNDHSPGVVGAAAAAFKSVCPSSLFLIAKSFRRLCEILPDVEEWGQIVLIEILLRYIIARHGIVKESIMFSLSTMSTTPVADGFPTFSGTSGNCQTLVGTTCDVNMITLMCKSYIDGQIECFAQTGCSNSNDDKLDLSLTSSTNDDVVMLLRCTSPLLWSHNSAVVLAAAGVHWIMAPRENIERIIKPLLFILRSCQASKYVILCNLLVFAKAVPPFFSQYYEDFFVCSYDTYQIRALKLEILSIIATESSIPIILQEFQDYVKDPDRRFVADTVAAIGLCAQRLPMVASACLEGLLAITFYESSLSSSSQIDGEAGVLVQAIMSIKAIIKQNPDSYDRVIVQLACNLDRIKIPAARALVIWIIGEYSVIGQIIPKVVPSILNYLAWSFTSEEPDTKLQILNTAAKVLLCAQGADSLAFRKILSYFIELAKYDINYDVRDRAHFIFKFMPHSLMTSSEKDNNSDISQNGRMHHEPGGKILNGKMHSSISSTKSSRIYLPGSLSQIVLHAASGYEPLPKPCSLLNTDLTAGVVNETNDSDISSGSSIEESGSVYDSDHSSISSDDGNESVNDSNDTESTALAVRNDVQDVREKTLVDVSNVNVCVDDSNENTKGNLSAFISTDLAELMPKLALESWLDEEPGVSSIQTTQQASSGRISINNLNCTVTPKLHSLLDPTTNNGLRVEYAFSYEISTISSMLVLVEIFFENCSSEPIKNIALKDGESSLSVESSDQVLGESESLLRTANVPPVLSTEEIASLDPGQRVKKLIEIRFPHHLLPLKLAVTCNGKKFSTKLWPDIGYFLKPLSMNTSAFIDHERQLPGMFEYSKSIDYKMWCTFKDHIEKIAPVKDDSSIHSDKIILLSQILASKVLSNCNVSLVCADIPVSFNIDDASGLCLRFSGELLSNSKPCLISILVEGKFSEPLVLTVKINCEETVFGLNLLNRVAAFLQ</sequence>
<dbReference type="PIRSF" id="PIRSF037096">
    <property type="entry name" value="AP3_complex_beta"/>
    <property type="match status" value="1"/>
</dbReference>
<evidence type="ECO:0000256" key="11">
    <source>
        <dbReference type="PIRNR" id="PIRNR037096"/>
    </source>
</evidence>
<dbReference type="GO" id="GO:0006886">
    <property type="term" value="P:intracellular protein transport"/>
    <property type="evidence" value="ECO:0007669"/>
    <property type="project" value="InterPro"/>
</dbReference>
<evidence type="ECO:0000256" key="6">
    <source>
        <dbReference type="ARBA" id="ARBA00022927"/>
    </source>
</evidence>
<comment type="caution">
    <text evidence="14">The sequence shown here is derived from an EMBL/GenBank/DDBJ whole genome shotgun (WGS) entry which is preliminary data.</text>
</comment>
<keyword evidence="4 11" id="KW-0813">Transport</keyword>
<proteinExistence type="inferred from homology"/>
<name>A0A8J5LUS5_ZINOF</name>
<dbReference type="PANTHER" id="PTHR11134">
    <property type="entry name" value="ADAPTOR COMPLEX SUBUNIT BETA FAMILY MEMBER"/>
    <property type="match status" value="1"/>
</dbReference>
<dbReference type="GO" id="GO:0030665">
    <property type="term" value="C:clathrin-coated vesicle membrane"/>
    <property type="evidence" value="ECO:0007669"/>
    <property type="project" value="UniProtKB-SubCell"/>
</dbReference>
<keyword evidence="8 11" id="KW-0472">Membrane</keyword>
<keyword evidence="5" id="KW-0597">Phosphoprotein</keyword>
<gene>
    <name evidence="14" type="ORF">ZIOFF_005289</name>
</gene>
<feature type="domain" description="AP-3 complex subunit beta C-terminal" evidence="13">
    <location>
        <begin position="814"/>
        <end position="963"/>
    </location>
</feature>
<dbReference type="GO" id="GO:0030123">
    <property type="term" value="C:AP-3 adaptor complex"/>
    <property type="evidence" value="ECO:0007669"/>
    <property type="project" value="UniProtKB-UniRule"/>
</dbReference>
<evidence type="ECO:0000259" key="13">
    <source>
        <dbReference type="SMART" id="SM01355"/>
    </source>
</evidence>
<evidence type="ECO:0000313" key="15">
    <source>
        <dbReference type="Proteomes" id="UP000734854"/>
    </source>
</evidence>
<dbReference type="AlphaFoldDB" id="A0A8J5LUS5"/>
<evidence type="ECO:0000256" key="9">
    <source>
        <dbReference type="ARBA" id="ARBA00023329"/>
    </source>
</evidence>
<evidence type="ECO:0000256" key="7">
    <source>
        <dbReference type="ARBA" id="ARBA00023034"/>
    </source>
</evidence>
<accession>A0A8J5LUS5</accession>
<evidence type="ECO:0000256" key="12">
    <source>
        <dbReference type="SAM" id="MobiDB-lite"/>
    </source>
</evidence>
<dbReference type="Pfam" id="PF01602">
    <property type="entry name" value="Adaptin_N"/>
    <property type="match status" value="1"/>
</dbReference>
<dbReference type="Proteomes" id="UP000734854">
    <property type="component" value="Unassembled WGS sequence"/>
</dbReference>
<dbReference type="InterPro" id="IPR002553">
    <property type="entry name" value="Clathrin/coatomer_adapt-like_N"/>
</dbReference>